<keyword evidence="15" id="KW-1185">Reference proteome</keyword>
<dbReference type="PANTHER" id="PTHR30069:SF29">
    <property type="entry name" value="HEMOGLOBIN AND HEMOGLOBIN-HAPTOGLOBIN-BINDING PROTEIN 1-RELATED"/>
    <property type="match status" value="1"/>
</dbReference>
<feature type="domain" description="TonB-dependent receptor-like beta-barrel" evidence="12">
    <location>
        <begin position="172"/>
        <end position="574"/>
    </location>
</feature>
<evidence type="ECO:0000256" key="2">
    <source>
        <dbReference type="ARBA" id="ARBA00022448"/>
    </source>
</evidence>
<name>A0A1I3KBB2_9FLAO</name>
<comment type="subcellular location">
    <subcellularLocation>
        <location evidence="1 10">Cell outer membrane</location>
        <topology evidence="1 10">Multi-pass membrane protein</topology>
    </subcellularLocation>
</comment>
<evidence type="ECO:0000259" key="13">
    <source>
        <dbReference type="Pfam" id="PF07715"/>
    </source>
</evidence>
<evidence type="ECO:0000256" key="9">
    <source>
        <dbReference type="ARBA" id="ARBA00023237"/>
    </source>
</evidence>
<dbReference type="InterPro" id="IPR012910">
    <property type="entry name" value="Plug_dom"/>
</dbReference>
<dbReference type="GO" id="GO:0044718">
    <property type="term" value="P:siderophore transmembrane transport"/>
    <property type="evidence" value="ECO:0007669"/>
    <property type="project" value="TreeGrafter"/>
</dbReference>
<dbReference type="InterPro" id="IPR037066">
    <property type="entry name" value="Plug_dom_sf"/>
</dbReference>
<dbReference type="RefSeq" id="WP_089818652.1">
    <property type="nucleotide sequence ID" value="NZ_FORQ01000001.1"/>
</dbReference>
<sequence length="602" mass="68141">MKKITPTVLAFFTVFGISAQEKESKIEQVTVQGKFLELPVQKVNENITVISKAEISASPAKSVEELLATVTGFDIRRRGGNGVQADVSLRGSSFEQVLILVNGIRINDSQTGHNSMSLPFDISAVEKIEVIKGPAARRFGQNAYAGVINIITKPSSEDVVNISGSGGDFETYSLGLGAQFGNEKFSNLFQANTSSSEGYRHNTDYKINQLFYQNQYQISNGKLKFQAGFQEKKFGANGFYASPAATEQYEETQASLVSFGVEKKYERFNLNSNLYWRRGQDLYLFNRAKPEIYRNMHVGNNVGAEVNGSFTSTLGTTGVGVELRKEFLSSNNLGDRERFLTQVFFEHHFSLFQEKMQISPGISWANYAGVGDFFYPGLDVGFDIDENNKIYGNIAKVNRIPTFTDLYYVSKTEKGNPDLKPENALSTELGYRFQKKNFLGKMSFFSRNSENSIDWVKENADDIWRAENIGEINTKGFEVEINQRFDGVFSGYSLGYTYIDSALKNPQNLISRYVLENLKHQFVAKLENRVLKNFTNQLVYRYNERVTTGSYQLLDEKFSYDFKNLNLYLLINNVTNTKYTETFGVPMPGRWFHVGFTYKLAL</sequence>
<dbReference type="Pfam" id="PF07715">
    <property type="entry name" value="Plug"/>
    <property type="match status" value="1"/>
</dbReference>
<keyword evidence="6 11" id="KW-0798">TonB box</keyword>
<evidence type="ECO:0000259" key="12">
    <source>
        <dbReference type="Pfam" id="PF00593"/>
    </source>
</evidence>
<evidence type="ECO:0000256" key="3">
    <source>
        <dbReference type="ARBA" id="ARBA00022452"/>
    </source>
</evidence>
<dbReference type="GO" id="GO:0009279">
    <property type="term" value="C:cell outer membrane"/>
    <property type="evidence" value="ECO:0007669"/>
    <property type="project" value="UniProtKB-SubCell"/>
</dbReference>
<keyword evidence="8" id="KW-0675">Receptor</keyword>
<evidence type="ECO:0000256" key="11">
    <source>
        <dbReference type="RuleBase" id="RU003357"/>
    </source>
</evidence>
<evidence type="ECO:0000256" key="10">
    <source>
        <dbReference type="PROSITE-ProRule" id="PRU01360"/>
    </source>
</evidence>
<dbReference type="PROSITE" id="PS52016">
    <property type="entry name" value="TONB_DEPENDENT_REC_3"/>
    <property type="match status" value="1"/>
</dbReference>
<evidence type="ECO:0000256" key="1">
    <source>
        <dbReference type="ARBA" id="ARBA00004571"/>
    </source>
</evidence>
<protein>
    <submittedName>
        <fullName evidence="14">Iron complex outermembrane recepter protein</fullName>
    </submittedName>
</protein>
<keyword evidence="2 10" id="KW-0813">Transport</keyword>
<evidence type="ECO:0000256" key="8">
    <source>
        <dbReference type="ARBA" id="ARBA00023170"/>
    </source>
</evidence>
<organism evidence="14 15">
    <name type="scientific">Kaistella treverensis</name>
    <dbReference type="NCBI Taxonomy" id="631455"/>
    <lineage>
        <taxon>Bacteria</taxon>
        <taxon>Pseudomonadati</taxon>
        <taxon>Bacteroidota</taxon>
        <taxon>Flavobacteriia</taxon>
        <taxon>Flavobacteriales</taxon>
        <taxon>Weeksellaceae</taxon>
        <taxon>Chryseobacterium group</taxon>
        <taxon>Kaistella</taxon>
    </lineage>
</organism>
<evidence type="ECO:0000256" key="7">
    <source>
        <dbReference type="ARBA" id="ARBA00023136"/>
    </source>
</evidence>
<keyword evidence="9 10" id="KW-0998">Cell outer membrane</keyword>
<comment type="similarity">
    <text evidence="10 11">Belongs to the TonB-dependent receptor family.</text>
</comment>
<gene>
    <name evidence="14" type="ORF">SAMN05421638_0699</name>
</gene>
<keyword evidence="7 10" id="KW-0472">Membrane</keyword>
<keyword evidence="3 10" id="KW-1134">Transmembrane beta strand</keyword>
<reference evidence="15" key="1">
    <citation type="submission" date="2016-10" db="EMBL/GenBank/DDBJ databases">
        <authorList>
            <person name="Varghese N."/>
            <person name="Submissions S."/>
        </authorList>
    </citation>
    <scope>NUCLEOTIDE SEQUENCE [LARGE SCALE GENOMIC DNA]</scope>
    <source>
        <strain evidence="15">DSM 22251</strain>
    </source>
</reference>
<dbReference type="Proteomes" id="UP000242560">
    <property type="component" value="Unassembled WGS sequence"/>
</dbReference>
<keyword evidence="5" id="KW-0732">Signal</keyword>
<dbReference type="EMBL" id="FORQ01000001">
    <property type="protein sequence ID" value="SFI69737.1"/>
    <property type="molecule type" value="Genomic_DNA"/>
</dbReference>
<dbReference type="SUPFAM" id="SSF56935">
    <property type="entry name" value="Porins"/>
    <property type="match status" value="1"/>
</dbReference>
<accession>A0A1I3KBB2</accession>
<dbReference type="Gene3D" id="2.170.130.10">
    <property type="entry name" value="TonB-dependent receptor, plug domain"/>
    <property type="match status" value="1"/>
</dbReference>
<dbReference type="InterPro" id="IPR036942">
    <property type="entry name" value="Beta-barrel_TonB_sf"/>
</dbReference>
<evidence type="ECO:0000313" key="14">
    <source>
        <dbReference type="EMBL" id="SFI69737.1"/>
    </source>
</evidence>
<dbReference type="InterPro" id="IPR000531">
    <property type="entry name" value="Beta-barrel_TonB"/>
</dbReference>
<dbReference type="InterPro" id="IPR039426">
    <property type="entry name" value="TonB-dep_rcpt-like"/>
</dbReference>
<evidence type="ECO:0000313" key="15">
    <source>
        <dbReference type="Proteomes" id="UP000242560"/>
    </source>
</evidence>
<evidence type="ECO:0000256" key="4">
    <source>
        <dbReference type="ARBA" id="ARBA00022692"/>
    </source>
</evidence>
<keyword evidence="4 10" id="KW-0812">Transmembrane</keyword>
<dbReference type="GO" id="GO:0015344">
    <property type="term" value="F:siderophore uptake transmembrane transporter activity"/>
    <property type="evidence" value="ECO:0007669"/>
    <property type="project" value="TreeGrafter"/>
</dbReference>
<dbReference type="Pfam" id="PF00593">
    <property type="entry name" value="TonB_dep_Rec_b-barrel"/>
    <property type="match status" value="1"/>
</dbReference>
<feature type="domain" description="TonB-dependent receptor plug" evidence="13">
    <location>
        <begin position="40"/>
        <end position="147"/>
    </location>
</feature>
<evidence type="ECO:0000256" key="6">
    <source>
        <dbReference type="ARBA" id="ARBA00023077"/>
    </source>
</evidence>
<evidence type="ECO:0000256" key="5">
    <source>
        <dbReference type="ARBA" id="ARBA00022729"/>
    </source>
</evidence>
<dbReference type="PANTHER" id="PTHR30069">
    <property type="entry name" value="TONB-DEPENDENT OUTER MEMBRANE RECEPTOR"/>
    <property type="match status" value="1"/>
</dbReference>
<dbReference type="AlphaFoldDB" id="A0A1I3KBB2"/>
<dbReference type="Gene3D" id="2.40.170.20">
    <property type="entry name" value="TonB-dependent receptor, beta-barrel domain"/>
    <property type="match status" value="1"/>
</dbReference>
<proteinExistence type="inferred from homology"/>